<dbReference type="SUPFAM" id="SSF46689">
    <property type="entry name" value="Homeodomain-like"/>
    <property type="match status" value="1"/>
</dbReference>
<dbReference type="InterPro" id="IPR005412">
    <property type="entry name" value="Fis_DNA-bd"/>
</dbReference>
<dbReference type="PIRSF" id="PIRSF002097">
    <property type="entry name" value="DNA-binding_Fis"/>
    <property type="match status" value="1"/>
</dbReference>
<evidence type="ECO:0000256" key="1">
    <source>
        <dbReference type="ARBA" id="ARBA00008559"/>
    </source>
</evidence>
<dbReference type="InterPro" id="IPR002197">
    <property type="entry name" value="HTH_Fis"/>
</dbReference>
<gene>
    <name evidence="5" type="ORF">AO370_1919</name>
</gene>
<feature type="domain" description="DNA binding HTH" evidence="4">
    <location>
        <begin position="37"/>
        <end position="77"/>
    </location>
</feature>
<dbReference type="Gene3D" id="1.10.10.60">
    <property type="entry name" value="Homeodomain-like"/>
    <property type="match status" value="1"/>
</dbReference>
<dbReference type="PRINTS" id="PR01590">
    <property type="entry name" value="HTHFIS"/>
</dbReference>
<evidence type="ECO:0000256" key="3">
    <source>
        <dbReference type="ARBA" id="ARBA00029540"/>
    </source>
</evidence>
<dbReference type="Proteomes" id="UP000078295">
    <property type="component" value="Unassembled WGS sequence"/>
</dbReference>
<dbReference type="PANTHER" id="PTHR47918:SF1">
    <property type="entry name" value="DNA-BINDING PROTEIN FIS"/>
    <property type="match status" value="1"/>
</dbReference>
<dbReference type="EMBL" id="LXHQ01000049">
    <property type="protein sequence ID" value="OAV22909.1"/>
    <property type="molecule type" value="Genomic_DNA"/>
</dbReference>
<dbReference type="GO" id="GO:0043565">
    <property type="term" value="F:sequence-specific DNA binding"/>
    <property type="evidence" value="ECO:0007669"/>
    <property type="project" value="InterPro"/>
</dbReference>
<comment type="similarity">
    <text evidence="1">Belongs to the transcriptional regulatory Fis family.</text>
</comment>
<dbReference type="InterPro" id="IPR009057">
    <property type="entry name" value="Homeodomain-like_sf"/>
</dbReference>
<protein>
    <recommendedName>
        <fullName evidence="3">Putative Fis-like DNA-binding protein</fullName>
    </recommendedName>
</protein>
<name>A0A198WNV1_MORCA</name>
<dbReference type="Pfam" id="PF02954">
    <property type="entry name" value="HTH_8"/>
    <property type="match status" value="1"/>
</dbReference>
<comment type="caution">
    <text evidence="5">The sequence shown here is derived from an EMBL/GenBank/DDBJ whole genome shotgun (WGS) entry which is preliminary data.</text>
</comment>
<sequence>MSHKTKPTPLYQQVEQTAKRYFESLDDAHTHDVYATFLAEFEKPLLIAALNHTHGNQSKTAQILGINRGTLRTKMKIYHLL</sequence>
<organism evidence="5 6">
    <name type="scientific">Moraxella catarrhalis</name>
    <name type="common">Branhamella catarrhalis</name>
    <dbReference type="NCBI Taxonomy" id="480"/>
    <lineage>
        <taxon>Bacteria</taxon>
        <taxon>Pseudomonadati</taxon>
        <taxon>Pseudomonadota</taxon>
        <taxon>Gammaproteobacteria</taxon>
        <taxon>Moraxellales</taxon>
        <taxon>Moraxellaceae</taxon>
        <taxon>Moraxella</taxon>
    </lineage>
</organism>
<keyword evidence="2 5" id="KW-0238">DNA-binding</keyword>
<dbReference type="AlphaFoldDB" id="A0A198WNV1"/>
<evidence type="ECO:0000313" key="5">
    <source>
        <dbReference type="EMBL" id="OAV22909.1"/>
    </source>
</evidence>
<dbReference type="InterPro" id="IPR050207">
    <property type="entry name" value="Trans_regulatory_Fis"/>
</dbReference>
<dbReference type="OrthoDB" id="9802388at2"/>
<evidence type="ECO:0000259" key="4">
    <source>
        <dbReference type="Pfam" id="PF02954"/>
    </source>
</evidence>
<dbReference type="PANTHER" id="PTHR47918">
    <property type="entry name" value="DNA-BINDING PROTEIN FIS"/>
    <property type="match status" value="1"/>
</dbReference>
<dbReference type="RefSeq" id="WP_064605015.1">
    <property type="nucleotide sequence ID" value="NZ_JAABLA010000008.1"/>
</dbReference>
<evidence type="ECO:0000313" key="6">
    <source>
        <dbReference type="Proteomes" id="UP000078295"/>
    </source>
</evidence>
<proteinExistence type="inferred from homology"/>
<reference evidence="5 6" key="1">
    <citation type="journal article" date="2016" name="Genome Biol. Evol.">
        <title>Comparative Genomic Analyses of the Moraxella catarrhalis Serosensitive and Seroresistant Lineages Demonstrate Their Independent Evolution.</title>
        <authorList>
            <person name="Earl J.P."/>
            <person name="de Vries S.P."/>
            <person name="Ahmed A."/>
            <person name="Powell E."/>
            <person name="Schultz M.P."/>
            <person name="Hermans P.W."/>
            <person name="Hill D.J."/>
            <person name="Zhou Z."/>
            <person name="Constantinidou C.I."/>
            <person name="Hu F.Z."/>
            <person name="Bootsma H.J."/>
            <person name="Ehrlich G.D."/>
        </authorList>
    </citation>
    <scope>NUCLEOTIDE SEQUENCE [LARGE SCALE GENOMIC DNA]</scope>
    <source>
        <strain evidence="5 6">F23</strain>
    </source>
</reference>
<dbReference type="GO" id="GO:0006355">
    <property type="term" value="P:regulation of DNA-templated transcription"/>
    <property type="evidence" value="ECO:0007669"/>
    <property type="project" value="InterPro"/>
</dbReference>
<evidence type="ECO:0000256" key="2">
    <source>
        <dbReference type="ARBA" id="ARBA00023125"/>
    </source>
</evidence>
<accession>A0A198WNV1</accession>